<evidence type="ECO:0000313" key="3">
    <source>
        <dbReference type="Proteomes" id="UP000023541"/>
    </source>
</evidence>
<feature type="domain" description="Cyclic nucleotide-binding" evidence="1">
    <location>
        <begin position="34"/>
        <end position="118"/>
    </location>
</feature>
<dbReference type="RefSeq" id="WP_034238360.1">
    <property type="nucleotide sequence ID" value="NZ_AQRA01000001.1"/>
</dbReference>
<comment type="caution">
    <text evidence="2">The sequence shown here is derived from an EMBL/GenBank/DDBJ whole genome shotgun (WGS) entry which is preliminary data.</text>
</comment>
<sequence length="189" mass="22079">MEKPIIEFINYIRQYSTLSNEAENAIVALARNETLAKGSILNKEGKTCKRLYFLKSGTVRTYFYQDGKDITHWIYPKNNMVTSWYSYLSQTPSKDYIETTEISEVISLTYTQWQELYTTFPELERFGRLLIEEQMALLDDFYKGYYFLSAKEKYQLLIKAIPNITQIANLGHIASMLGISQETLSRARK</sequence>
<reference evidence="2 3" key="1">
    <citation type="submission" date="2014-04" db="EMBL/GenBank/DDBJ databases">
        <title>Aquimarina sp. 22II-S11-z7 Genome Sequencing.</title>
        <authorList>
            <person name="Lai Q."/>
        </authorList>
    </citation>
    <scope>NUCLEOTIDE SEQUENCE [LARGE SCALE GENOMIC DNA]</scope>
    <source>
        <strain evidence="2 3">22II-S11-z7</strain>
    </source>
</reference>
<evidence type="ECO:0000313" key="2">
    <source>
        <dbReference type="EMBL" id="EZH75712.1"/>
    </source>
</evidence>
<dbReference type="InterPro" id="IPR018490">
    <property type="entry name" value="cNMP-bd_dom_sf"/>
</dbReference>
<dbReference type="AlphaFoldDB" id="A0A023C053"/>
<dbReference type="Pfam" id="PF00027">
    <property type="entry name" value="cNMP_binding"/>
    <property type="match status" value="1"/>
</dbReference>
<proteinExistence type="predicted"/>
<protein>
    <recommendedName>
        <fullName evidence="1">Cyclic nucleotide-binding domain-containing protein</fullName>
    </recommendedName>
</protein>
<name>A0A023C053_9FLAO</name>
<dbReference type="EMBL" id="AQRA01000001">
    <property type="protein sequence ID" value="EZH75712.1"/>
    <property type="molecule type" value="Genomic_DNA"/>
</dbReference>
<dbReference type="Proteomes" id="UP000023541">
    <property type="component" value="Unassembled WGS sequence"/>
</dbReference>
<dbReference type="OrthoDB" id="680421at2"/>
<dbReference type="InterPro" id="IPR014710">
    <property type="entry name" value="RmlC-like_jellyroll"/>
</dbReference>
<gene>
    <name evidence="2" type="ORF">ATO12_02665</name>
</gene>
<dbReference type="Gene3D" id="2.60.120.10">
    <property type="entry name" value="Jelly Rolls"/>
    <property type="match status" value="1"/>
</dbReference>
<accession>A0A023C053</accession>
<keyword evidence="3" id="KW-1185">Reference proteome</keyword>
<dbReference type="eggNOG" id="COG0664">
    <property type="taxonomic scope" value="Bacteria"/>
</dbReference>
<organism evidence="2 3">
    <name type="scientific">Aquimarina atlantica</name>
    <dbReference type="NCBI Taxonomy" id="1317122"/>
    <lineage>
        <taxon>Bacteria</taxon>
        <taxon>Pseudomonadati</taxon>
        <taxon>Bacteroidota</taxon>
        <taxon>Flavobacteriia</taxon>
        <taxon>Flavobacteriales</taxon>
        <taxon>Flavobacteriaceae</taxon>
        <taxon>Aquimarina</taxon>
    </lineage>
</organism>
<dbReference type="STRING" id="1317122.ATO12_02665"/>
<dbReference type="CDD" id="cd00038">
    <property type="entry name" value="CAP_ED"/>
    <property type="match status" value="1"/>
</dbReference>
<evidence type="ECO:0000259" key="1">
    <source>
        <dbReference type="Pfam" id="PF00027"/>
    </source>
</evidence>
<dbReference type="SUPFAM" id="SSF51206">
    <property type="entry name" value="cAMP-binding domain-like"/>
    <property type="match status" value="1"/>
</dbReference>
<dbReference type="InterPro" id="IPR000595">
    <property type="entry name" value="cNMP-bd_dom"/>
</dbReference>